<proteinExistence type="predicted"/>
<name>A0A2Z4G9R8_9BACT</name>
<dbReference type="InterPro" id="IPR003594">
    <property type="entry name" value="HATPase_dom"/>
</dbReference>
<keyword evidence="5 10" id="KW-0418">Kinase</keyword>
<keyword evidence="7" id="KW-0902">Two-component regulatory system</keyword>
<evidence type="ECO:0000259" key="9">
    <source>
        <dbReference type="PROSITE" id="PS50109"/>
    </source>
</evidence>
<dbReference type="Pfam" id="PF02518">
    <property type="entry name" value="HATPase_c"/>
    <property type="match status" value="1"/>
</dbReference>
<evidence type="ECO:0000256" key="5">
    <source>
        <dbReference type="ARBA" id="ARBA00022777"/>
    </source>
</evidence>
<dbReference type="InterPro" id="IPR004358">
    <property type="entry name" value="Sig_transdc_His_kin-like_C"/>
</dbReference>
<dbReference type="SUPFAM" id="SSF55874">
    <property type="entry name" value="ATPase domain of HSP90 chaperone/DNA topoisomerase II/histidine kinase"/>
    <property type="match status" value="1"/>
</dbReference>
<organism evidence="10 11">
    <name type="scientific">Arcticibacterium luteifluviistationis</name>
    <dbReference type="NCBI Taxonomy" id="1784714"/>
    <lineage>
        <taxon>Bacteria</taxon>
        <taxon>Pseudomonadati</taxon>
        <taxon>Bacteroidota</taxon>
        <taxon>Cytophagia</taxon>
        <taxon>Cytophagales</taxon>
        <taxon>Leadbetterellaceae</taxon>
        <taxon>Arcticibacterium</taxon>
    </lineage>
</organism>
<evidence type="ECO:0000256" key="7">
    <source>
        <dbReference type="ARBA" id="ARBA00023012"/>
    </source>
</evidence>
<evidence type="ECO:0000256" key="1">
    <source>
        <dbReference type="ARBA" id="ARBA00000085"/>
    </source>
</evidence>
<feature type="domain" description="Histidine kinase" evidence="9">
    <location>
        <begin position="197"/>
        <end position="398"/>
    </location>
</feature>
<keyword evidence="8" id="KW-0812">Transmembrane</keyword>
<dbReference type="AlphaFoldDB" id="A0A2Z4G9R8"/>
<keyword evidence="6" id="KW-0067">ATP-binding</keyword>
<comment type="catalytic activity">
    <reaction evidence="1">
        <text>ATP + protein L-histidine = ADP + protein N-phospho-L-histidine.</text>
        <dbReference type="EC" id="2.7.13.3"/>
    </reaction>
</comment>
<dbReference type="SMART" id="SM00387">
    <property type="entry name" value="HATPase_c"/>
    <property type="match status" value="1"/>
</dbReference>
<evidence type="ECO:0000256" key="3">
    <source>
        <dbReference type="ARBA" id="ARBA00022679"/>
    </source>
</evidence>
<dbReference type="RefSeq" id="WP_111370910.1">
    <property type="nucleotide sequence ID" value="NZ_CP029480.1"/>
</dbReference>
<dbReference type="GO" id="GO:0000160">
    <property type="term" value="P:phosphorelay signal transduction system"/>
    <property type="evidence" value="ECO:0007669"/>
    <property type="project" value="UniProtKB-KW"/>
</dbReference>
<dbReference type="Gene3D" id="3.30.565.10">
    <property type="entry name" value="Histidine kinase-like ATPase, C-terminal domain"/>
    <property type="match status" value="1"/>
</dbReference>
<evidence type="ECO:0000256" key="4">
    <source>
        <dbReference type="ARBA" id="ARBA00022741"/>
    </source>
</evidence>
<dbReference type="OrthoDB" id="1931120at2"/>
<dbReference type="InterPro" id="IPR005467">
    <property type="entry name" value="His_kinase_dom"/>
</dbReference>
<dbReference type="GO" id="GO:0004673">
    <property type="term" value="F:protein histidine kinase activity"/>
    <property type="evidence" value="ECO:0007669"/>
    <property type="project" value="UniProtKB-EC"/>
</dbReference>
<dbReference type="GO" id="GO:0005524">
    <property type="term" value="F:ATP binding"/>
    <property type="evidence" value="ECO:0007669"/>
    <property type="project" value="UniProtKB-KW"/>
</dbReference>
<feature type="transmembrane region" description="Helical" evidence="8">
    <location>
        <begin position="159"/>
        <end position="179"/>
    </location>
</feature>
<keyword evidence="3" id="KW-0808">Transferase</keyword>
<dbReference type="PANTHER" id="PTHR43065">
    <property type="entry name" value="SENSOR HISTIDINE KINASE"/>
    <property type="match status" value="1"/>
</dbReference>
<dbReference type="KEGG" id="als:DJ013_06350"/>
<reference evidence="10 11" key="1">
    <citation type="submission" date="2018-05" db="EMBL/GenBank/DDBJ databases">
        <title>Complete genome sequence of Arcticibacterium luteifluviistationis SM1504T, a cytophagaceae bacterium isolated from Arctic surface seawater.</title>
        <authorList>
            <person name="Li Y."/>
            <person name="Qin Q.-L."/>
        </authorList>
    </citation>
    <scope>NUCLEOTIDE SEQUENCE [LARGE SCALE GENOMIC DNA]</scope>
    <source>
        <strain evidence="10 11">SM1504</strain>
    </source>
</reference>
<dbReference type="EC" id="2.7.13.3" evidence="2"/>
<evidence type="ECO:0000313" key="11">
    <source>
        <dbReference type="Proteomes" id="UP000249873"/>
    </source>
</evidence>
<dbReference type="InterPro" id="IPR036890">
    <property type="entry name" value="HATPase_C_sf"/>
</dbReference>
<evidence type="ECO:0000256" key="2">
    <source>
        <dbReference type="ARBA" id="ARBA00012438"/>
    </source>
</evidence>
<dbReference type="Proteomes" id="UP000249873">
    <property type="component" value="Chromosome"/>
</dbReference>
<dbReference type="PANTHER" id="PTHR43065:SF46">
    <property type="entry name" value="C4-DICARBOXYLATE TRANSPORT SENSOR PROTEIN DCTB"/>
    <property type="match status" value="1"/>
</dbReference>
<sequence length="398" mass="44945">MSKNSFFFNLSDQLSGWRLVIISILMLVGAGVLYYFNQLGQALQDRETKYATLYAESVRFFIEQGLDSPCDYTFVSEVIGANESIPAILVSEGEAINAVNIAELTDSTRTFTEEERKKFLDEKILAMAAEHEPIEIDLLEGQRGYLYYSSSSTLKELKFFPYILLATFLVFGTLAFIAYSSSRKAEENRVWVGLAKETAHQLGTPISGLLGWIAVLREFDGFDQSIGDEMEKDVYRLETITTRFSNIGSVPTMKEENIGKVVEETTLYLRRRISTKIEWFVANTLSPDINNKINRHLFEWVIENLCKNAVDSMAGVGELYVTIYEKPNGKVQIDIRDTGKGISNANQRKIFRPGFSTKKRGWGLGLTLAKRIIETYHGGKLFIKQSELDKGTTFGIIV</sequence>
<protein>
    <recommendedName>
        <fullName evidence="2">histidine kinase</fullName>
        <ecNumber evidence="2">2.7.13.3</ecNumber>
    </recommendedName>
</protein>
<dbReference type="PRINTS" id="PR00344">
    <property type="entry name" value="BCTRLSENSOR"/>
</dbReference>
<keyword evidence="11" id="KW-1185">Reference proteome</keyword>
<evidence type="ECO:0000256" key="6">
    <source>
        <dbReference type="ARBA" id="ARBA00022840"/>
    </source>
</evidence>
<dbReference type="EMBL" id="CP029480">
    <property type="protein sequence ID" value="AWV97808.1"/>
    <property type="molecule type" value="Genomic_DNA"/>
</dbReference>
<evidence type="ECO:0000256" key="8">
    <source>
        <dbReference type="SAM" id="Phobius"/>
    </source>
</evidence>
<evidence type="ECO:0000313" key="10">
    <source>
        <dbReference type="EMBL" id="AWV97808.1"/>
    </source>
</evidence>
<accession>A0A2Z4G9R8</accession>
<feature type="transmembrane region" description="Helical" evidence="8">
    <location>
        <begin position="16"/>
        <end position="36"/>
    </location>
</feature>
<keyword evidence="8" id="KW-0472">Membrane</keyword>
<keyword evidence="4" id="KW-0547">Nucleotide-binding</keyword>
<dbReference type="PROSITE" id="PS50109">
    <property type="entry name" value="HIS_KIN"/>
    <property type="match status" value="1"/>
</dbReference>
<gene>
    <name evidence="10" type="ORF">DJ013_06350</name>
</gene>
<keyword evidence="8" id="KW-1133">Transmembrane helix</keyword>